<dbReference type="SUPFAM" id="SSF51735">
    <property type="entry name" value="NAD(P)-binding Rossmann-fold domains"/>
    <property type="match status" value="1"/>
</dbReference>
<feature type="domain" description="Mannitol dehydrogenase N-terminal" evidence="3">
    <location>
        <begin position="24"/>
        <end position="265"/>
    </location>
</feature>
<sequence length="482" mass="55747">MEMELNKKNLGTIIGREKDEYPVKVLQFGEGNFLRGFVDWMIHRTNQKGLFNGSVRVVQPLENGLITMLNDQNGLYTLIRRGLFKGEVINDNEIITSIERGINPYTEYDDFIQSADLPELRFVVSNTTEAGIVYRGGESIDDKPQISYPGKLTAFLYRRFKTFNKSIDKGLIIIPCELIDRNGDNLKKIVYRLANEWILDKEFIQWLDNSCAFFNTLVDRIVTGYPRNEVEDLTKELGYKDNLLDSSEVFNLWVIEGDKKYSAELPLAETDGCNVIWTEDMTPYRTRKVRILNGIHTMMCLPAYLYGVETVGECLENKTVRRFIDKAVETEIIPSINFDKKELTEFAKDVMERFANPFIKHELLSISLNSVSKYKARVLPTVLEYIELNKKAPELLSFSLASLMHFYKEHGKDSSEVLEYFNRAYKDFNGTKESGEIFTKNIMSNLDFWGQDLALIKLFYKKVTHYFNEIESKGIKSVMESL</sequence>
<name>A0A5C1QDN4_9SPIO</name>
<dbReference type="NCBIfam" id="NF002969">
    <property type="entry name" value="PRK03643.1"/>
    <property type="match status" value="1"/>
</dbReference>
<keyword evidence="1" id="KW-0560">Oxidoreductase</keyword>
<gene>
    <name evidence="5" type="ORF">EW093_06220</name>
</gene>
<dbReference type="GO" id="GO:0019592">
    <property type="term" value="P:mannitol catabolic process"/>
    <property type="evidence" value="ECO:0007669"/>
    <property type="project" value="TreeGrafter"/>
</dbReference>
<dbReference type="KEGG" id="sper:EW093_06220"/>
<dbReference type="Pfam" id="PF01232">
    <property type="entry name" value="Mannitol_dh"/>
    <property type="match status" value="1"/>
</dbReference>
<evidence type="ECO:0000313" key="6">
    <source>
        <dbReference type="Proteomes" id="UP000323824"/>
    </source>
</evidence>
<proteinExistence type="predicted"/>
<reference evidence="5 6" key="2">
    <citation type="submission" date="2019-09" db="EMBL/GenBank/DDBJ databases">
        <title>Complete Genome Sequence and Methylome Analysis of free living Spirochaetas.</title>
        <authorList>
            <person name="Leshcheva N."/>
            <person name="Mikheeva N."/>
        </authorList>
    </citation>
    <scope>NUCLEOTIDE SEQUENCE [LARGE SCALE GENOMIC DNA]</scope>
    <source>
        <strain evidence="5 6">P</strain>
    </source>
</reference>
<dbReference type="InterPro" id="IPR013131">
    <property type="entry name" value="Mannitol_DH_N"/>
</dbReference>
<evidence type="ECO:0000256" key="1">
    <source>
        <dbReference type="ARBA" id="ARBA00023002"/>
    </source>
</evidence>
<dbReference type="GO" id="GO:0019698">
    <property type="term" value="P:D-galacturonate catabolic process"/>
    <property type="evidence" value="ECO:0007669"/>
    <property type="project" value="TreeGrafter"/>
</dbReference>
<dbReference type="InterPro" id="IPR036291">
    <property type="entry name" value="NAD(P)-bd_dom_sf"/>
</dbReference>
<dbReference type="EMBL" id="CP035807">
    <property type="protein sequence ID" value="QEN04312.1"/>
    <property type="molecule type" value="Genomic_DNA"/>
</dbReference>
<dbReference type="InterPro" id="IPR008927">
    <property type="entry name" value="6-PGluconate_DH-like_C_sf"/>
</dbReference>
<dbReference type="InterPro" id="IPR013328">
    <property type="entry name" value="6PGD_dom2"/>
</dbReference>
<protein>
    <submittedName>
        <fullName evidence="5">Tagaturonate reductase</fullName>
    </submittedName>
</protein>
<evidence type="ECO:0000256" key="2">
    <source>
        <dbReference type="ARBA" id="ARBA00023027"/>
    </source>
</evidence>
<dbReference type="PANTHER" id="PTHR30524">
    <property type="entry name" value="MANNITOL-1-PHOSPHATE 5-DEHYDROGENASE"/>
    <property type="match status" value="1"/>
</dbReference>
<dbReference type="GO" id="GO:0008926">
    <property type="term" value="F:mannitol-1-phosphate 5-dehydrogenase activity"/>
    <property type="evidence" value="ECO:0007669"/>
    <property type="project" value="TreeGrafter"/>
</dbReference>
<dbReference type="GO" id="GO:0005829">
    <property type="term" value="C:cytosol"/>
    <property type="evidence" value="ECO:0007669"/>
    <property type="project" value="TreeGrafter"/>
</dbReference>
<evidence type="ECO:0000313" key="5">
    <source>
        <dbReference type="EMBL" id="QEN04312.1"/>
    </source>
</evidence>
<dbReference type="PANTHER" id="PTHR30524:SF0">
    <property type="entry name" value="ALTRONATE OXIDOREDUCTASE-RELATED"/>
    <property type="match status" value="1"/>
</dbReference>
<feature type="domain" description="Mannitol dehydrogenase C-terminal" evidence="4">
    <location>
        <begin position="280"/>
        <end position="470"/>
    </location>
</feature>
<evidence type="ECO:0000259" key="4">
    <source>
        <dbReference type="Pfam" id="PF08125"/>
    </source>
</evidence>
<accession>A0A5C1QDN4</accession>
<dbReference type="Gene3D" id="3.40.50.720">
    <property type="entry name" value="NAD(P)-binding Rossmann-like Domain"/>
    <property type="match status" value="1"/>
</dbReference>
<dbReference type="InterPro" id="IPR013118">
    <property type="entry name" value="Mannitol_DH_C"/>
</dbReference>
<dbReference type="OrthoDB" id="9768714at2"/>
<keyword evidence="6" id="KW-1185">Reference proteome</keyword>
<dbReference type="Gene3D" id="1.10.1040.10">
    <property type="entry name" value="N-(1-d-carboxylethyl)-l-norvaline Dehydrogenase, domain 2"/>
    <property type="match status" value="1"/>
</dbReference>
<dbReference type="Proteomes" id="UP000323824">
    <property type="component" value="Chromosome"/>
</dbReference>
<reference evidence="5 6" key="1">
    <citation type="submission" date="2019-02" db="EMBL/GenBank/DDBJ databases">
        <authorList>
            <person name="Fomenkov A."/>
            <person name="Dubinina G."/>
            <person name="Grabovich M."/>
            <person name="Vincze T."/>
            <person name="Roberts R.J."/>
        </authorList>
    </citation>
    <scope>NUCLEOTIDE SEQUENCE [LARGE SCALE GENOMIC DNA]</scope>
    <source>
        <strain evidence="5 6">P</strain>
    </source>
</reference>
<evidence type="ECO:0000259" key="3">
    <source>
        <dbReference type="Pfam" id="PF01232"/>
    </source>
</evidence>
<dbReference type="SUPFAM" id="SSF48179">
    <property type="entry name" value="6-phosphogluconate dehydrogenase C-terminal domain-like"/>
    <property type="match status" value="1"/>
</dbReference>
<dbReference type="AlphaFoldDB" id="A0A5C1QDN4"/>
<dbReference type="GO" id="GO:0009026">
    <property type="term" value="F:tagaturonate reductase activity"/>
    <property type="evidence" value="ECO:0007669"/>
    <property type="project" value="TreeGrafter"/>
</dbReference>
<organism evidence="5 6">
    <name type="scientific">Thiospirochaeta perfilievii</name>
    <dbReference type="NCBI Taxonomy" id="252967"/>
    <lineage>
        <taxon>Bacteria</taxon>
        <taxon>Pseudomonadati</taxon>
        <taxon>Spirochaetota</taxon>
        <taxon>Spirochaetia</taxon>
        <taxon>Spirochaetales</taxon>
        <taxon>Spirochaetaceae</taxon>
        <taxon>Thiospirochaeta</taxon>
    </lineage>
</organism>
<dbReference type="Pfam" id="PF08125">
    <property type="entry name" value="Mannitol_dh_C"/>
    <property type="match status" value="1"/>
</dbReference>
<keyword evidence="2" id="KW-0520">NAD</keyword>